<evidence type="ECO:0000313" key="1">
    <source>
        <dbReference type="EMBL" id="EYU25858.1"/>
    </source>
</evidence>
<sequence length="23" mass="2514">EFGLIEKGELAPLDDIIESILQA</sequence>
<organism evidence="1 2">
    <name type="scientific">Erythranthe guttata</name>
    <name type="common">Yellow monkey flower</name>
    <name type="synonym">Mimulus guttatus</name>
    <dbReference type="NCBI Taxonomy" id="4155"/>
    <lineage>
        <taxon>Eukaryota</taxon>
        <taxon>Viridiplantae</taxon>
        <taxon>Streptophyta</taxon>
        <taxon>Embryophyta</taxon>
        <taxon>Tracheophyta</taxon>
        <taxon>Spermatophyta</taxon>
        <taxon>Magnoliopsida</taxon>
        <taxon>eudicotyledons</taxon>
        <taxon>Gunneridae</taxon>
        <taxon>Pentapetalae</taxon>
        <taxon>asterids</taxon>
        <taxon>lamiids</taxon>
        <taxon>Lamiales</taxon>
        <taxon>Phrymaceae</taxon>
        <taxon>Erythranthe</taxon>
    </lineage>
</organism>
<feature type="non-terminal residue" evidence="1">
    <location>
        <position position="1"/>
    </location>
</feature>
<evidence type="ECO:0000313" key="2">
    <source>
        <dbReference type="Proteomes" id="UP000030748"/>
    </source>
</evidence>
<dbReference type="Proteomes" id="UP000030748">
    <property type="component" value="Unassembled WGS sequence"/>
</dbReference>
<keyword evidence="2" id="KW-1185">Reference proteome</keyword>
<gene>
    <name evidence="1" type="ORF">MIMGU_mgv1a0143542mg</name>
</gene>
<dbReference type="EMBL" id="KI631864">
    <property type="protein sequence ID" value="EYU25858.1"/>
    <property type="molecule type" value="Genomic_DNA"/>
</dbReference>
<protein>
    <submittedName>
        <fullName evidence="1">Uncharacterized protein</fullName>
    </submittedName>
</protein>
<name>A0A022QF07_ERYGU</name>
<accession>A0A022QF07</accession>
<reference evidence="1 2" key="1">
    <citation type="journal article" date="2013" name="Proc. Natl. Acad. Sci. U.S.A.">
        <title>Fine-scale variation in meiotic recombination in Mimulus inferred from population shotgun sequencing.</title>
        <authorList>
            <person name="Hellsten U."/>
            <person name="Wright K.M."/>
            <person name="Jenkins J."/>
            <person name="Shu S."/>
            <person name="Yuan Y."/>
            <person name="Wessler S.R."/>
            <person name="Schmutz J."/>
            <person name="Willis J.H."/>
            <person name="Rokhsar D.S."/>
        </authorList>
    </citation>
    <scope>NUCLEOTIDE SEQUENCE [LARGE SCALE GENOMIC DNA]</scope>
    <source>
        <strain evidence="2">cv. DUN x IM62</strain>
    </source>
</reference>
<proteinExistence type="predicted"/>
<dbReference type="AlphaFoldDB" id="A0A022QF07"/>